<dbReference type="GO" id="GO:0004519">
    <property type="term" value="F:endonuclease activity"/>
    <property type="evidence" value="ECO:0007669"/>
    <property type="project" value="UniProtKB-KW"/>
</dbReference>
<sequence length="183" mass="20667">MKILRLNKSGLPISWLSKNEAATLYVKQQVLWSLGEKSFNLKGGLNQNGSRSELTLAPIIACDGNYKKKSFTPALSNSFLFRRDEFHCMYCGEIFSDRELTRDHIIPRVQGGADVWTNVVAACQRCNGYKGGRTPEEAGMQLLAIPFEPNIFEFMYLANRNILGDQMDYLSARFTGQRSWIAA</sequence>
<dbReference type="PANTHER" id="PTHR33877:SF2">
    <property type="entry name" value="OS07G0170200 PROTEIN"/>
    <property type="match status" value="1"/>
</dbReference>
<dbReference type="PANTHER" id="PTHR33877">
    <property type="entry name" value="SLL1193 PROTEIN"/>
    <property type="match status" value="1"/>
</dbReference>
<gene>
    <name evidence="2" type="ORF">ORQ98_19900</name>
</gene>
<organism evidence="2 3">
    <name type="scientific">Spartinivicinus poritis</name>
    <dbReference type="NCBI Taxonomy" id="2994640"/>
    <lineage>
        <taxon>Bacteria</taxon>
        <taxon>Pseudomonadati</taxon>
        <taxon>Pseudomonadota</taxon>
        <taxon>Gammaproteobacteria</taxon>
        <taxon>Oceanospirillales</taxon>
        <taxon>Zooshikellaceae</taxon>
        <taxon>Spartinivicinus</taxon>
    </lineage>
</organism>
<keyword evidence="3" id="KW-1185">Reference proteome</keyword>
<dbReference type="InterPro" id="IPR003615">
    <property type="entry name" value="HNH_nuc"/>
</dbReference>
<dbReference type="Pfam" id="PF14279">
    <property type="entry name" value="HNH_5"/>
    <property type="match status" value="1"/>
</dbReference>
<dbReference type="SMART" id="SM00507">
    <property type="entry name" value="HNHc"/>
    <property type="match status" value="1"/>
</dbReference>
<dbReference type="Proteomes" id="UP001528823">
    <property type="component" value="Unassembled WGS sequence"/>
</dbReference>
<dbReference type="Gene3D" id="1.10.30.50">
    <property type="match status" value="1"/>
</dbReference>
<evidence type="ECO:0000313" key="2">
    <source>
        <dbReference type="EMBL" id="MDE1464226.1"/>
    </source>
</evidence>
<keyword evidence="2" id="KW-0540">Nuclease</keyword>
<dbReference type="RefSeq" id="WP_274690556.1">
    <property type="nucleotide sequence ID" value="NZ_JAPMOU010000031.1"/>
</dbReference>
<protein>
    <submittedName>
        <fullName evidence="2">HNH endonuclease</fullName>
    </submittedName>
</protein>
<reference evidence="2 3" key="1">
    <citation type="submission" date="2022-11" db="EMBL/GenBank/DDBJ databases">
        <title>Spartinivicinus poritis sp. nov., isolated from scleractinian coral Porites lutea.</title>
        <authorList>
            <person name="Zhang G."/>
            <person name="Cai L."/>
            <person name="Wei Q."/>
        </authorList>
    </citation>
    <scope>NUCLEOTIDE SEQUENCE [LARGE SCALE GENOMIC DNA]</scope>
    <source>
        <strain evidence="2 3">A2-2</strain>
    </source>
</reference>
<evidence type="ECO:0000313" key="3">
    <source>
        <dbReference type="Proteomes" id="UP001528823"/>
    </source>
</evidence>
<dbReference type="InterPro" id="IPR052892">
    <property type="entry name" value="NA-targeting_endonuclease"/>
</dbReference>
<dbReference type="EMBL" id="JAPMOU010000031">
    <property type="protein sequence ID" value="MDE1464226.1"/>
    <property type="molecule type" value="Genomic_DNA"/>
</dbReference>
<evidence type="ECO:0000259" key="1">
    <source>
        <dbReference type="SMART" id="SM00507"/>
    </source>
</evidence>
<dbReference type="InterPro" id="IPR029471">
    <property type="entry name" value="HNH_5"/>
</dbReference>
<name>A0ABT5UCX7_9GAMM</name>
<accession>A0ABT5UCX7</accession>
<keyword evidence="2" id="KW-0378">Hydrolase</keyword>
<keyword evidence="2" id="KW-0255">Endonuclease</keyword>
<proteinExistence type="predicted"/>
<comment type="caution">
    <text evidence="2">The sequence shown here is derived from an EMBL/GenBank/DDBJ whole genome shotgun (WGS) entry which is preliminary data.</text>
</comment>
<dbReference type="CDD" id="cd00085">
    <property type="entry name" value="HNHc"/>
    <property type="match status" value="1"/>
</dbReference>
<feature type="domain" description="HNH nuclease" evidence="1">
    <location>
        <begin position="75"/>
        <end position="128"/>
    </location>
</feature>